<organism evidence="1 2">
    <name type="scientific">Tritrichomonas musculus</name>
    <dbReference type="NCBI Taxonomy" id="1915356"/>
    <lineage>
        <taxon>Eukaryota</taxon>
        <taxon>Metamonada</taxon>
        <taxon>Parabasalia</taxon>
        <taxon>Tritrichomonadida</taxon>
        <taxon>Tritrichomonadidae</taxon>
        <taxon>Tritrichomonas</taxon>
    </lineage>
</organism>
<proteinExistence type="predicted"/>
<reference evidence="1 2" key="1">
    <citation type="submission" date="2024-04" db="EMBL/GenBank/DDBJ databases">
        <title>Tritrichomonas musculus Genome.</title>
        <authorList>
            <person name="Alves-Ferreira E."/>
            <person name="Grigg M."/>
            <person name="Lorenzi H."/>
            <person name="Galac M."/>
        </authorList>
    </citation>
    <scope>NUCLEOTIDE SEQUENCE [LARGE SCALE GENOMIC DNA]</scope>
    <source>
        <strain evidence="1 2">EAF2021</strain>
    </source>
</reference>
<gene>
    <name evidence="1" type="ORF">M9Y10_041541</name>
</gene>
<keyword evidence="2" id="KW-1185">Reference proteome</keyword>
<dbReference type="Proteomes" id="UP001470230">
    <property type="component" value="Unassembled WGS sequence"/>
</dbReference>
<sequence>MYHTSGTDNSSYEMETQDYEACPWMQPLLLNVQTNTCFSKPITNEKEVSFERSVRVLAQPRGKDGSIKKNCNFIYTPGNLFNRRIVYE</sequence>
<dbReference type="EMBL" id="JAPFFF010000007">
    <property type="protein sequence ID" value="KAK8886081.1"/>
    <property type="molecule type" value="Genomic_DNA"/>
</dbReference>
<protein>
    <submittedName>
        <fullName evidence="1">Uncharacterized protein</fullName>
    </submittedName>
</protein>
<evidence type="ECO:0000313" key="2">
    <source>
        <dbReference type="Proteomes" id="UP001470230"/>
    </source>
</evidence>
<comment type="caution">
    <text evidence="1">The sequence shown here is derived from an EMBL/GenBank/DDBJ whole genome shotgun (WGS) entry which is preliminary data.</text>
</comment>
<name>A0ABR2K589_9EUKA</name>
<evidence type="ECO:0000313" key="1">
    <source>
        <dbReference type="EMBL" id="KAK8886081.1"/>
    </source>
</evidence>
<accession>A0ABR2K589</accession>